<evidence type="ECO:0000256" key="1">
    <source>
        <dbReference type="ARBA" id="ARBA00001849"/>
    </source>
</evidence>
<evidence type="ECO:0000256" key="9">
    <source>
        <dbReference type="SAM" id="MobiDB-lite"/>
    </source>
</evidence>
<dbReference type="CDD" id="cd04471">
    <property type="entry name" value="S1_RNase_R"/>
    <property type="match status" value="1"/>
</dbReference>
<dbReference type="PANTHER" id="PTHR23355:SF9">
    <property type="entry name" value="DIS3-LIKE EXONUCLEASE 2"/>
    <property type="match status" value="1"/>
</dbReference>
<protein>
    <recommendedName>
        <fullName evidence="8">Ribonuclease R</fullName>
        <shortName evidence="8">RNase R</shortName>
        <ecNumber evidence="8">3.1.13.1</ecNumber>
    </recommendedName>
</protein>
<feature type="domain" description="S1 motif" evidence="10">
    <location>
        <begin position="702"/>
        <end position="779"/>
    </location>
</feature>
<dbReference type="PROSITE" id="PS50126">
    <property type="entry name" value="S1"/>
    <property type="match status" value="1"/>
</dbReference>
<comment type="function">
    <text evidence="8">3'-5' exoribonuclease that releases 5'-nucleoside monophosphates and is involved in maturation of structured RNAs.</text>
</comment>
<dbReference type="NCBIfam" id="TIGR02063">
    <property type="entry name" value="RNase_R"/>
    <property type="match status" value="1"/>
</dbReference>
<dbReference type="InterPro" id="IPR011805">
    <property type="entry name" value="RNase_R"/>
</dbReference>
<evidence type="ECO:0000256" key="8">
    <source>
        <dbReference type="HAMAP-Rule" id="MF_01895"/>
    </source>
</evidence>
<evidence type="ECO:0000256" key="7">
    <source>
        <dbReference type="ARBA" id="ARBA00022884"/>
    </source>
</evidence>
<dbReference type="EMBL" id="CACRSL010000003">
    <property type="protein sequence ID" value="VYS73746.1"/>
    <property type="molecule type" value="Genomic_DNA"/>
</dbReference>
<dbReference type="SMART" id="SM00357">
    <property type="entry name" value="CSP"/>
    <property type="match status" value="1"/>
</dbReference>
<dbReference type="HAMAP" id="MF_01895">
    <property type="entry name" value="RNase_R"/>
    <property type="match status" value="1"/>
</dbReference>
<dbReference type="NCBIfam" id="TIGR00358">
    <property type="entry name" value="3_prime_RNase"/>
    <property type="match status" value="1"/>
</dbReference>
<dbReference type="SMART" id="SM00316">
    <property type="entry name" value="S1"/>
    <property type="match status" value="1"/>
</dbReference>
<evidence type="ECO:0000256" key="2">
    <source>
        <dbReference type="ARBA" id="ARBA00004496"/>
    </source>
</evidence>
<evidence type="ECO:0000256" key="5">
    <source>
        <dbReference type="ARBA" id="ARBA00022801"/>
    </source>
</evidence>
<dbReference type="GO" id="GO:0003723">
    <property type="term" value="F:RNA binding"/>
    <property type="evidence" value="ECO:0007669"/>
    <property type="project" value="UniProtKB-UniRule"/>
</dbReference>
<evidence type="ECO:0000313" key="11">
    <source>
        <dbReference type="EMBL" id="VYS73746.1"/>
    </source>
</evidence>
<evidence type="ECO:0000256" key="6">
    <source>
        <dbReference type="ARBA" id="ARBA00022839"/>
    </source>
</evidence>
<gene>
    <name evidence="8 11" type="primary">rnr</name>
    <name evidence="11" type="ORF">AULFYP135_00101</name>
</gene>
<dbReference type="Pfam" id="PF08206">
    <property type="entry name" value="OB_RNB"/>
    <property type="match status" value="1"/>
</dbReference>
<dbReference type="SMART" id="SM00955">
    <property type="entry name" value="RNB"/>
    <property type="match status" value="1"/>
</dbReference>
<proteinExistence type="inferred from homology"/>
<comment type="similarity">
    <text evidence="8">Belongs to the RNR ribonuclease family. RNase R subfamily.</text>
</comment>
<dbReference type="GO" id="GO:0005829">
    <property type="term" value="C:cytosol"/>
    <property type="evidence" value="ECO:0007669"/>
    <property type="project" value="TreeGrafter"/>
</dbReference>
<dbReference type="InterPro" id="IPR012340">
    <property type="entry name" value="NA-bd_OB-fold"/>
</dbReference>
<dbReference type="InterPro" id="IPR013223">
    <property type="entry name" value="RNase_B_OB_dom"/>
</dbReference>
<dbReference type="InterPro" id="IPR050180">
    <property type="entry name" value="RNR_Ribonuclease"/>
</dbReference>
<dbReference type="InterPro" id="IPR011129">
    <property type="entry name" value="CSD"/>
</dbReference>
<dbReference type="InterPro" id="IPR003029">
    <property type="entry name" value="S1_domain"/>
</dbReference>
<evidence type="ECO:0000259" key="10">
    <source>
        <dbReference type="PROSITE" id="PS50126"/>
    </source>
</evidence>
<comment type="catalytic activity">
    <reaction evidence="1 8">
        <text>Exonucleolytic cleavage in the 3'- to 5'-direction to yield nucleoside 5'-phosphates.</text>
        <dbReference type="EC" id="3.1.13.1"/>
    </reaction>
</comment>
<reference evidence="11" key="1">
    <citation type="submission" date="2019-11" db="EMBL/GenBank/DDBJ databases">
        <authorList>
            <person name="Feng L."/>
        </authorList>
    </citation>
    <scope>NUCLEOTIDE SEQUENCE</scope>
    <source>
        <strain evidence="11">AundefinedLFYP135</strain>
    </source>
</reference>
<dbReference type="PROSITE" id="PS01175">
    <property type="entry name" value="RIBONUCLEASE_II"/>
    <property type="match status" value="1"/>
</dbReference>
<keyword evidence="5 8" id="KW-0378">Hydrolase</keyword>
<dbReference type="Pfam" id="PF00575">
    <property type="entry name" value="S1"/>
    <property type="match status" value="1"/>
</dbReference>
<organism evidence="11">
    <name type="scientific">uncultured Anaerotruncus sp</name>
    <dbReference type="NCBI Taxonomy" id="905011"/>
    <lineage>
        <taxon>Bacteria</taxon>
        <taxon>Bacillati</taxon>
        <taxon>Bacillota</taxon>
        <taxon>Clostridia</taxon>
        <taxon>Eubacteriales</taxon>
        <taxon>Oscillospiraceae</taxon>
        <taxon>Anaerotruncus</taxon>
        <taxon>environmental samples</taxon>
    </lineage>
</organism>
<dbReference type="Pfam" id="PF00773">
    <property type="entry name" value="RNB"/>
    <property type="match status" value="1"/>
</dbReference>
<dbReference type="GO" id="GO:0006402">
    <property type="term" value="P:mRNA catabolic process"/>
    <property type="evidence" value="ECO:0007669"/>
    <property type="project" value="TreeGrafter"/>
</dbReference>
<dbReference type="InterPro" id="IPR004476">
    <property type="entry name" value="RNase_II/RNase_R"/>
</dbReference>
<dbReference type="Gene3D" id="2.40.50.140">
    <property type="entry name" value="Nucleic acid-binding proteins"/>
    <property type="match status" value="2"/>
</dbReference>
<dbReference type="PANTHER" id="PTHR23355">
    <property type="entry name" value="RIBONUCLEASE"/>
    <property type="match status" value="1"/>
</dbReference>
<dbReference type="InterPro" id="IPR001900">
    <property type="entry name" value="RNase_II/R"/>
</dbReference>
<dbReference type="InterPro" id="IPR022966">
    <property type="entry name" value="RNase_II/R_CS"/>
</dbReference>
<feature type="region of interest" description="Disordered" evidence="9">
    <location>
        <begin position="1"/>
        <end position="75"/>
    </location>
</feature>
<sequence length="785" mass="86681">MQQNKPKKKLGQVLTQKKPEIQKQVPQKAVQKGPAKQKRTASKPVPQKAGPQRPASPRPGAQGLNSRRRTSPVKVTLEVPLMEGETLKSNLVQVLRRQKKAPLKLKELAQKAKEKQGPELVAAVEELVKAGEVLLQKGGYVLSRSLGLRPATVVKVLPAFGFARPDGEEEDVFLPGRAMKGAMPGDRVLISSRRSNGELTEAEVVRILQEGDYRFTGVVVKEEGKLSILPDRQVRFAIEIGRSSKIKVKEGDKVLANLCYRGDRHFSHKAAVLENFGDAQKASGCCEAILAANGIERQFPAEAIAQARQIEADGIHPKELAARLDLRGEDIFTIDGADTKDIDDAISLKKLEDGWLLGVHIADVSYYVTAGSPLDQEAFERGNSVYFPGSVVPMLPPELSNGICSLNPGEDRLAFSALVELGEDTSIRSYRFVKSVIRSQVKGVYSEINTLYDGTASPEIQEKYGELKDTLFLMKDLASRLAQDRTRRGALDLESVESKIKLDENGVAVDIQPRIQGISEGMIEEFMLVANQAAARFAGERGLPFVYRVHESPNPEKLQNLKETLDALGIPSKSIKAGVAQGELSRILRESRQTPFGKIVNNTLLRSMAKAKYSEKNIGHYGLVMADYAHFTSPIRRYSDLMIHRIMTASLTGMRKENIERRFREQVGTVALRTSEREVRAMQVERSCDDCYKAEYMKSHLGEEFDGVISSAVNHGVYVELPNTVEGLIRVADLGDYQYDGKMEFVDQHSGRKLRVGDPIRVTVAGVDVSAGQIDFVPADEGEDQ</sequence>
<dbReference type="EC" id="3.1.13.1" evidence="8"/>
<comment type="subcellular location">
    <subcellularLocation>
        <location evidence="2 8">Cytoplasm</location>
    </subcellularLocation>
</comment>
<evidence type="ECO:0000256" key="4">
    <source>
        <dbReference type="ARBA" id="ARBA00022722"/>
    </source>
</evidence>
<keyword evidence="7 8" id="KW-0694">RNA-binding</keyword>
<dbReference type="SUPFAM" id="SSF50249">
    <property type="entry name" value="Nucleic acid-binding proteins"/>
    <property type="match status" value="3"/>
</dbReference>
<keyword evidence="6 8" id="KW-0269">Exonuclease</keyword>
<keyword evidence="3 8" id="KW-0963">Cytoplasm</keyword>
<evidence type="ECO:0000256" key="3">
    <source>
        <dbReference type="ARBA" id="ARBA00022490"/>
    </source>
</evidence>
<name>A0A6N2QZ48_9FIRM</name>
<keyword evidence="4 8" id="KW-0540">Nuclease</keyword>
<feature type="compositionally biased region" description="Basic residues" evidence="9">
    <location>
        <begin position="1"/>
        <end position="10"/>
    </location>
</feature>
<dbReference type="GO" id="GO:0008859">
    <property type="term" value="F:exoribonuclease II activity"/>
    <property type="evidence" value="ECO:0007669"/>
    <property type="project" value="UniProtKB-UniRule"/>
</dbReference>
<accession>A0A6N2QZ48</accession>
<dbReference type="AlphaFoldDB" id="A0A6N2QZ48"/>